<evidence type="ECO:0000313" key="1">
    <source>
        <dbReference type="EMBL" id="GAI67097.1"/>
    </source>
</evidence>
<comment type="caution">
    <text evidence="1">The sequence shown here is derived from an EMBL/GenBank/DDBJ whole genome shotgun (WGS) entry which is preliminary data.</text>
</comment>
<dbReference type="EMBL" id="BARW01002073">
    <property type="protein sequence ID" value="GAI67097.1"/>
    <property type="molecule type" value="Genomic_DNA"/>
</dbReference>
<proteinExistence type="predicted"/>
<reference evidence="1" key="1">
    <citation type="journal article" date="2014" name="Front. Microbiol.">
        <title>High frequency of phylogenetically diverse reductive dehalogenase-homologous genes in deep subseafloor sedimentary metagenomes.</title>
        <authorList>
            <person name="Kawai M."/>
            <person name="Futagami T."/>
            <person name="Toyoda A."/>
            <person name="Takaki Y."/>
            <person name="Nishi S."/>
            <person name="Hori S."/>
            <person name="Arai W."/>
            <person name="Tsubouchi T."/>
            <person name="Morono Y."/>
            <person name="Uchiyama I."/>
            <person name="Ito T."/>
            <person name="Fujiyama A."/>
            <person name="Inagaki F."/>
            <person name="Takami H."/>
        </authorList>
    </citation>
    <scope>NUCLEOTIDE SEQUENCE</scope>
    <source>
        <strain evidence="1">Expedition CK06-06</strain>
    </source>
</reference>
<feature type="non-terminal residue" evidence="1">
    <location>
        <position position="30"/>
    </location>
</feature>
<name>X1QF42_9ZZZZ</name>
<accession>X1QF42</accession>
<organism evidence="1">
    <name type="scientific">marine sediment metagenome</name>
    <dbReference type="NCBI Taxonomy" id="412755"/>
    <lineage>
        <taxon>unclassified sequences</taxon>
        <taxon>metagenomes</taxon>
        <taxon>ecological metagenomes</taxon>
    </lineage>
</organism>
<dbReference type="AlphaFoldDB" id="X1QF42"/>
<gene>
    <name evidence="1" type="ORF">S12H4_06044</name>
</gene>
<sequence length="30" mass="3853">MIRKVYKTLSLFYLLYIFRYGKIKYIKYKV</sequence>
<protein>
    <submittedName>
        <fullName evidence="1">Uncharacterized protein</fullName>
    </submittedName>
</protein>